<dbReference type="InterPro" id="IPR011109">
    <property type="entry name" value="DNA_bind_recombinase_dom"/>
</dbReference>
<dbReference type="Pfam" id="PF00239">
    <property type="entry name" value="Resolvase"/>
    <property type="match status" value="1"/>
</dbReference>
<dbReference type="Gene3D" id="3.40.50.1390">
    <property type="entry name" value="Resolvase, N-terminal catalytic domain"/>
    <property type="match status" value="1"/>
</dbReference>
<proteinExistence type="predicted"/>
<dbReference type="RefSeq" id="WP_256469122.1">
    <property type="nucleotide sequence ID" value="NZ_CP094473.1"/>
</dbReference>
<feature type="domain" description="Recombinase" evidence="1">
    <location>
        <begin position="188"/>
        <end position="291"/>
    </location>
</feature>
<dbReference type="SUPFAM" id="SSF53041">
    <property type="entry name" value="Resolvase-like"/>
    <property type="match status" value="1"/>
</dbReference>
<protein>
    <submittedName>
        <fullName evidence="2">Recombinase family protein</fullName>
    </submittedName>
</protein>
<dbReference type="InterPro" id="IPR050639">
    <property type="entry name" value="SSR_resolvase"/>
</dbReference>
<dbReference type="PANTHER" id="PTHR30461:SF23">
    <property type="entry name" value="DNA RECOMBINASE-RELATED"/>
    <property type="match status" value="1"/>
</dbReference>
<dbReference type="InterPro" id="IPR006119">
    <property type="entry name" value="Resolv_N"/>
</dbReference>
<evidence type="ECO:0000313" key="3">
    <source>
        <dbReference type="Proteomes" id="UP001263246"/>
    </source>
</evidence>
<dbReference type="SMART" id="SM00857">
    <property type="entry name" value="Resolvase"/>
    <property type="match status" value="1"/>
</dbReference>
<dbReference type="PROSITE" id="PS51737">
    <property type="entry name" value="RECOMBINASE_DNA_BIND"/>
    <property type="match status" value="1"/>
</dbReference>
<gene>
    <name evidence="2" type="ORF">RX402_01345</name>
</gene>
<dbReference type="Proteomes" id="UP001263246">
    <property type="component" value="Unassembled WGS sequence"/>
</dbReference>
<dbReference type="Gene3D" id="3.90.1750.20">
    <property type="entry name" value="Putative Large Serine Recombinase, Chain B, Domain 2"/>
    <property type="match status" value="1"/>
</dbReference>
<dbReference type="InterPro" id="IPR038109">
    <property type="entry name" value="DNA_bind_recomb_sf"/>
</dbReference>
<dbReference type="InterPro" id="IPR036162">
    <property type="entry name" value="Resolvase-like_N_sf"/>
</dbReference>
<accession>A0ABU3TVS4</accession>
<sequence>MARKSRKNLPQPEQAVISVQFPELDEGKIPTAIYGRLSVEDNEDNESMETQIALVQDFINRSSELNYVDTYFDNGFTGTNFKRPAFTRLMNDVRQKKIKCIVVKDLSRFGRNYLEAGYYIETVFPFLGVRLIAVNDHFDSTRKEDMESMALPIRNMVNTMYAKDISKKVWSSLQRKKKAGYAVGSDAPFGYIRNPVTKRNEIDPETAFYVQLIFQWALMGVAIYEIARRMTLLQVPTPREWHRKIVEEKDVVPYKKWGETSIRHMLANQTYVGDTINNKSTQKFFCGAGQT</sequence>
<organism evidence="2 3">
    <name type="scientific">Faecalibacterium wellingii</name>
    <dbReference type="NCBI Taxonomy" id="2929491"/>
    <lineage>
        <taxon>Bacteria</taxon>
        <taxon>Bacillati</taxon>
        <taxon>Bacillota</taxon>
        <taxon>Clostridia</taxon>
        <taxon>Eubacteriales</taxon>
        <taxon>Oscillospiraceae</taxon>
        <taxon>Faecalibacterium</taxon>
    </lineage>
</organism>
<evidence type="ECO:0000259" key="1">
    <source>
        <dbReference type="PROSITE" id="PS51737"/>
    </source>
</evidence>
<dbReference type="EMBL" id="JAWHPR010000001">
    <property type="protein sequence ID" value="MDU8687402.1"/>
    <property type="molecule type" value="Genomic_DNA"/>
</dbReference>
<evidence type="ECO:0000313" key="2">
    <source>
        <dbReference type="EMBL" id="MDU8687402.1"/>
    </source>
</evidence>
<keyword evidence="3" id="KW-1185">Reference proteome</keyword>
<dbReference type="PANTHER" id="PTHR30461">
    <property type="entry name" value="DNA-INVERTASE FROM LAMBDOID PROPHAGE"/>
    <property type="match status" value="1"/>
</dbReference>
<comment type="caution">
    <text evidence="2">The sequence shown here is derived from an EMBL/GenBank/DDBJ whole genome shotgun (WGS) entry which is preliminary data.</text>
</comment>
<dbReference type="Pfam" id="PF07508">
    <property type="entry name" value="Recombinase"/>
    <property type="match status" value="1"/>
</dbReference>
<name>A0ABU3TVS4_9FIRM</name>
<reference evidence="2 3" key="1">
    <citation type="submission" date="2023-10" db="EMBL/GenBank/DDBJ databases">
        <title>Host Genetic Regulation of Human Gut Microbial Structural Variation.</title>
        <authorList>
            <person name="Harmsen H.J.M."/>
        </authorList>
    </citation>
    <scope>NUCLEOTIDE SEQUENCE [LARGE SCALE GENOMIC DNA]</scope>
    <source>
        <strain evidence="2 3">HTF-F</strain>
    </source>
</reference>